<dbReference type="RefSeq" id="WP_142601052.1">
    <property type="nucleotide sequence ID" value="NZ_FXSZ01000001.1"/>
</dbReference>
<protein>
    <submittedName>
        <fullName evidence="7">Thiol-disulfide isomerase or thioredoxin</fullName>
    </submittedName>
</protein>
<keyword evidence="5" id="KW-0732">Signal</keyword>
<dbReference type="GO" id="GO:0016491">
    <property type="term" value="F:oxidoreductase activity"/>
    <property type="evidence" value="ECO:0007669"/>
    <property type="project" value="InterPro"/>
</dbReference>
<evidence type="ECO:0000256" key="4">
    <source>
        <dbReference type="ARBA" id="ARBA00023284"/>
    </source>
</evidence>
<dbReference type="GO" id="GO:0016209">
    <property type="term" value="F:antioxidant activity"/>
    <property type="evidence" value="ECO:0007669"/>
    <property type="project" value="InterPro"/>
</dbReference>
<dbReference type="InterPro" id="IPR017937">
    <property type="entry name" value="Thioredoxin_CS"/>
</dbReference>
<evidence type="ECO:0000259" key="6">
    <source>
        <dbReference type="PROSITE" id="PS51352"/>
    </source>
</evidence>
<dbReference type="Gene3D" id="3.40.30.10">
    <property type="entry name" value="Glutaredoxin"/>
    <property type="match status" value="1"/>
</dbReference>
<dbReference type="InterPro" id="IPR050553">
    <property type="entry name" value="Thioredoxin_ResA/DsbE_sf"/>
</dbReference>
<sequence length="366" mass="40977">MKTILLSLFCLFIAGEMCAQTNTNFVLNGKIKNLKDGEKVSLLAYKFSKGEKIDTLCSDFVKNGCFKLQGSVSHPSFYYLYVRGNLRYPLFIENSKMELAGDSLKAAKLSGSKTNDEFVSFKQTTLPIEDELLRMAKSWPKENAHREEDRKKAGELASQKTKLIFAFVNTHPNSFVSPALLLTNGTYELDPVVYSPIYDKFSEAVKNSYAAKTIKSRLDKATKIKVGDIAPSFSAQTPDRKELSLAAVLKESKLTLIDFWASWCGPCRTFGAELIPIYNRFHAKGLNVLSVSVDDSADKWKNAIKADNYPWYHVSELKGFHSEIPQAYAISFVPATFLVDQNGKIIAKNPTIEQLEQLFGKTLNAD</sequence>
<organism evidence="7 8">
    <name type="scientific">Solitalea koreensis</name>
    <dbReference type="NCBI Taxonomy" id="543615"/>
    <lineage>
        <taxon>Bacteria</taxon>
        <taxon>Pseudomonadati</taxon>
        <taxon>Bacteroidota</taxon>
        <taxon>Sphingobacteriia</taxon>
        <taxon>Sphingobacteriales</taxon>
        <taxon>Sphingobacteriaceae</taxon>
        <taxon>Solitalea</taxon>
    </lineage>
</organism>
<dbReference type="InterPro" id="IPR000866">
    <property type="entry name" value="AhpC/TSA"/>
</dbReference>
<dbReference type="OrthoDB" id="750178at2"/>
<dbReference type="InterPro" id="IPR025380">
    <property type="entry name" value="DUF4369"/>
</dbReference>
<gene>
    <name evidence="7" type="ORF">SAMN06265350_101436</name>
</gene>
<feature type="domain" description="Thioredoxin" evidence="6">
    <location>
        <begin position="224"/>
        <end position="366"/>
    </location>
</feature>
<keyword evidence="7" id="KW-0413">Isomerase</keyword>
<dbReference type="PROSITE" id="PS00194">
    <property type="entry name" value="THIOREDOXIN_1"/>
    <property type="match status" value="1"/>
</dbReference>
<dbReference type="EMBL" id="FXSZ01000001">
    <property type="protein sequence ID" value="SMO38719.1"/>
    <property type="molecule type" value="Genomic_DNA"/>
</dbReference>
<dbReference type="AlphaFoldDB" id="A0A521AV79"/>
<keyword evidence="3" id="KW-1015">Disulfide bond</keyword>
<dbReference type="PANTHER" id="PTHR42852">
    <property type="entry name" value="THIOL:DISULFIDE INTERCHANGE PROTEIN DSBE"/>
    <property type="match status" value="1"/>
</dbReference>
<evidence type="ECO:0000256" key="5">
    <source>
        <dbReference type="SAM" id="SignalP"/>
    </source>
</evidence>
<feature type="signal peptide" evidence="5">
    <location>
        <begin position="1"/>
        <end position="19"/>
    </location>
</feature>
<dbReference type="SUPFAM" id="SSF52833">
    <property type="entry name" value="Thioredoxin-like"/>
    <property type="match status" value="1"/>
</dbReference>
<dbReference type="GO" id="GO:0016853">
    <property type="term" value="F:isomerase activity"/>
    <property type="evidence" value="ECO:0007669"/>
    <property type="project" value="UniProtKB-KW"/>
</dbReference>
<name>A0A521AV79_9SPHI</name>
<dbReference type="Pfam" id="PF14289">
    <property type="entry name" value="DUF4369"/>
    <property type="match status" value="1"/>
</dbReference>
<dbReference type="InterPro" id="IPR013766">
    <property type="entry name" value="Thioredoxin_domain"/>
</dbReference>
<dbReference type="CDD" id="cd02966">
    <property type="entry name" value="TlpA_like_family"/>
    <property type="match status" value="1"/>
</dbReference>
<evidence type="ECO:0000256" key="3">
    <source>
        <dbReference type="ARBA" id="ARBA00023157"/>
    </source>
</evidence>
<dbReference type="Pfam" id="PF00578">
    <property type="entry name" value="AhpC-TSA"/>
    <property type="match status" value="1"/>
</dbReference>
<comment type="subcellular location">
    <subcellularLocation>
        <location evidence="1">Cell envelope</location>
    </subcellularLocation>
</comment>
<dbReference type="PROSITE" id="PS51352">
    <property type="entry name" value="THIOREDOXIN_2"/>
    <property type="match status" value="1"/>
</dbReference>
<feature type="chain" id="PRO_5021765529" evidence="5">
    <location>
        <begin position="20"/>
        <end position="366"/>
    </location>
</feature>
<evidence type="ECO:0000313" key="8">
    <source>
        <dbReference type="Proteomes" id="UP000315971"/>
    </source>
</evidence>
<keyword evidence="2" id="KW-0201">Cytochrome c-type biogenesis</keyword>
<dbReference type="GO" id="GO:0017004">
    <property type="term" value="P:cytochrome complex assembly"/>
    <property type="evidence" value="ECO:0007669"/>
    <property type="project" value="UniProtKB-KW"/>
</dbReference>
<evidence type="ECO:0000313" key="7">
    <source>
        <dbReference type="EMBL" id="SMO38719.1"/>
    </source>
</evidence>
<keyword evidence="8" id="KW-1185">Reference proteome</keyword>
<evidence type="ECO:0000256" key="2">
    <source>
        <dbReference type="ARBA" id="ARBA00022748"/>
    </source>
</evidence>
<dbReference type="InterPro" id="IPR036249">
    <property type="entry name" value="Thioredoxin-like_sf"/>
</dbReference>
<accession>A0A521AV79</accession>
<dbReference type="Proteomes" id="UP000315971">
    <property type="component" value="Unassembled WGS sequence"/>
</dbReference>
<evidence type="ECO:0000256" key="1">
    <source>
        <dbReference type="ARBA" id="ARBA00004196"/>
    </source>
</evidence>
<proteinExistence type="predicted"/>
<dbReference type="GO" id="GO:0030313">
    <property type="term" value="C:cell envelope"/>
    <property type="evidence" value="ECO:0007669"/>
    <property type="project" value="UniProtKB-SubCell"/>
</dbReference>
<dbReference type="PANTHER" id="PTHR42852:SF6">
    <property type="entry name" value="THIOL:DISULFIDE INTERCHANGE PROTEIN DSBE"/>
    <property type="match status" value="1"/>
</dbReference>
<keyword evidence="4" id="KW-0676">Redox-active center</keyword>
<reference evidence="7 8" key="1">
    <citation type="submission" date="2017-05" db="EMBL/GenBank/DDBJ databases">
        <authorList>
            <person name="Varghese N."/>
            <person name="Submissions S."/>
        </authorList>
    </citation>
    <scope>NUCLEOTIDE SEQUENCE [LARGE SCALE GENOMIC DNA]</scope>
    <source>
        <strain evidence="7 8">DSM 21342</strain>
    </source>
</reference>